<comment type="caution">
    <text evidence="4">The sequence shown here is derived from an EMBL/GenBank/DDBJ whole genome shotgun (WGS) entry which is preliminary data.</text>
</comment>
<dbReference type="InterPro" id="IPR028156">
    <property type="entry name" value="RIP"/>
</dbReference>
<dbReference type="Proteomes" id="UP000265515">
    <property type="component" value="Unassembled WGS sequence"/>
</dbReference>
<feature type="region of interest" description="Disordered" evidence="1">
    <location>
        <begin position="324"/>
        <end position="356"/>
    </location>
</feature>
<dbReference type="Pfam" id="PF14767">
    <property type="entry name" value="RPA_interact_M"/>
    <property type="match status" value="1"/>
</dbReference>
<feature type="compositionally biased region" description="Acidic residues" evidence="1">
    <location>
        <begin position="542"/>
        <end position="551"/>
    </location>
</feature>
<feature type="region of interest" description="Disordered" evidence="1">
    <location>
        <begin position="56"/>
        <end position="87"/>
    </location>
</feature>
<dbReference type="AlphaFoldDB" id="A0A388LS26"/>
<feature type="transmembrane region" description="Helical" evidence="2">
    <location>
        <begin position="248"/>
        <end position="270"/>
    </location>
</feature>
<feature type="compositionally biased region" description="Acidic residues" evidence="1">
    <location>
        <begin position="598"/>
        <end position="607"/>
    </location>
</feature>
<dbReference type="GO" id="GO:0005634">
    <property type="term" value="C:nucleus"/>
    <property type="evidence" value="ECO:0007669"/>
    <property type="project" value="TreeGrafter"/>
</dbReference>
<evidence type="ECO:0000313" key="4">
    <source>
        <dbReference type="EMBL" id="GBG85061.1"/>
    </source>
</evidence>
<dbReference type="PANTHER" id="PTHR31742:SF1">
    <property type="entry name" value="RPA-INTERACTING PROTEIN"/>
    <property type="match status" value="1"/>
</dbReference>
<organism evidence="4 5">
    <name type="scientific">Chara braunii</name>
    <name type="common">Braun's stonewort</name>
    <dbReference type="NCBI Taxonomy" id="69332"/>
    <lineage>
        <taxon>Eukaryota</taxon>
        <taxon>Viridiplantae</taxon>
        <taxon>Streptophyta</taxon>
        <taxon>Charophyceae</taxon>
        <taxon>Charales</taxon>
        <taxon>Characeae</taxon>
        <taxon>Chara</taxon>
    </lineage>
</organism>
<keyword evidence="5" id="KW-1185">Reference proteome</keyword>
<feature type="compositionally biased region" description="Gly residues" evidence="1">
    <location>
        <begin position="473"/>
        <end position="482"/>
    </location>
</feature>
<evidence type="ECO:0000259" key="3">
    <source>
        <dbReference type="Pfam" id="PF14767"/>
    </source>
</evidence>
<reference evidence="4 5" key="1">
    <citation type="journal article" date="2018" name="Cell">
        <title>The Chara Genome: Secondary Complexity and Implications for Plant Terrestrialization.</title>
        <authorList>
            <person name="Nishiyama T."/>
            <person name="Sakayama H."/>
            <person name="Vries J.D."/>
            <person name="Buschmann H."/>
            <person name="Saint-Marcoux D."/>
            <person name="Ullrich K.K."/>
            <person name="Haas F.B."/>
            <person name="Vanderstraeten L."/>
            <person name="Becker D."/>
            <person name="Lang D."/>
            <person name="Vosolsobe S."/>
            <person name="Rombauts S."/>
            <person name="Wilhelmsson P.K.I."/>
            <person name="Janitza P."/>
            <person name="Kern R."/>
            <person name="Heyl A."/>
            <person name="Rumpler F."/>
            <person name="Villalobos L.I.A.C."/>
            <person name="Clay J.M."/>
            <person name="Skokan R."/>
            <person name="Toyoda A."/>
            <person name="Suzuki Y."/>
            <person name="Kagoshima H."/>
            <person name="Schijlen E."/>
            <person name="Tajeshwar N."/>
            <person name="Catarino B."/>
            <person name="Hetherington A.J."/>
            <person name="Saltykova A."/>
            <person name="Bonnot C."/>
            <person name="Breuninger H."/>
            <person name="Symeonidi A."/>
            <person name="Radhakrishnan G.V."/>
            <person name="Van Nieuwerburgh F."/>
            <person name="Deforce D."/>
            <person name="Chang C."/>
            <person name="Karol K.G."/>
            <person name="Hedrich R."/>
            <person name="Ulvskov P."/>
            <person name="Glockner G."/>
            <person name="Delwiche C.F."/>
            <person name="Petrasek J."/>
            <person name="Van de Peer Y."/>
            <person name="Friml J."/>
            <person name="Beilby M."/>
            <person name="Dolan L."/>
            <person name="Kohara Y."/>
            <person name="Sugano S."/>
            <person name="Fujiyama A."/>
            <person name="Delaux P.-M."/>
            <person name="Quint M."/>
            <person name="TheiBen G."/>
            <person name="Hagemann M."/>
            <person name="Harholt J."/>
            <person name="Dunand C."/>
            <person name="Zachgo S."/>
            <person name="Langdale J."/>
            <person name="Maumus F."/>
            <person name="Straeten D.V.D."/>
            <person name="Gould S.B."/>
            <person name="Rensing S.A."/>
        </authorList>
    </citation>
    <scope>NUCLEOTIDE SEQUENCE [LARGE SCALE GENOMIC DNA]</scope>
    <source>
        <strain evidence="4 5">S276</strain>
    </source>
</reference>
<protein>
    <recommendedName>
        <fullName evidence="3">RPA-interacting protein central domain-containing protein</fullName>
    </recommendedName>
</protein>
<dbReference type="InterPro" id="IPR028155">
    <property type="entry name" value="RPA_interact_central"/>
</dbReference>
<keyword evidence="2" id="KW-1133">Transmembrane helix</keyword>
<proteinExistence type="predicted"/>
<sequence>MDSRRRSESSPDVFHIHLNHQYLAQLSMPSLECPCNVISSAFGFIISNEVGRLQNRNEAERGEENGPCQAHEEEHQNPSCQSNAGPMVGSEAKEQAMEVDMLWEFDRRVPDDHRAGPRCYSYPQPPDELNNEEYEELLLTMERALYEDLRQEAEREEARTIREFEISHAMEDAVFLDAVDRFEEDKESGVVICPLCKEKYVRQCGPVLFCECRQFRLDTQDRKPYRRPVVTALPHVSFMADVFRRLPLLFLVLVTLVLVVVFHVCILGRLPGCTSKRRSSTKGVIMEGRQAKNTTPVDRVASHGARNVPTCSAVPRYDASAYAHLPPHEQPLPDTSDEEEEPRSRTVALGSTSTQEWVGSQLYGNRETTCQQSFSELLEDNIRESDDAAGVNLSFGLCSGSSSAMICTLLVNPHPEDDAGQVTAVGRSAKATSGEWVASQKTRERSIVQSQPSSAPHGAASRPKWMQPPSPLSGGGSKGGRTAGHVSTNEDFASAPGERFGRQVWVEHRQQVRREREECIMWGVQRLHVREGMAEKEPAVVDCDDYDDATSDDERRDDETTDVQQIRQKTMGGRSRMPKASSSTVRRGKKGAAAGSEGEGDVEGEAG</sequence>
<dbReference type="Gramene" id="GBG85061">
    <property type="protein sequence ID" value="GBG85061"/>
    <property type="gene ID" value="CBR_g39524"/>
</dbReference>
<feature type="compositionally biased region" description="Basic and acidic residues" evidence="1">
    <location>
        <begin position="56"/>
        <end position="76"/>
    </location>
</feature>
<evidence type="ECO:0000256" key="1">
    <source>
        <dbReference type="SAM" id="MobiDB-lite"/>
    </source>
</evidence>
<dbReference type="GO" id="GO:0006606">
    <property type="term" value="P:protein import into nucleus"/>
    <property type="evidence" value="ECO:0007669"/>
    <property type="project" value="TreeGrafter"/>
</dbReference>
<feature type="region of interest" description="Disordered" evidence="1">
    <location>
        <begin position="430"/>
        <end position="494"/>
    </location>
</feature>
<feature type="region of interest" description="Disordered" evidence="1">
    <location>
        <begin position="540"/>
        <end position="607"/>
    </location>
</feature>
<gene>
    <name evidence="4" type="ORF">CBR_g39524</name>
</gene>
<evidence type="ECO:0000313" key="5">
    <source>
        <dbReference type="Proteomes" id="UP000265515"/>
    </source>
</evidence>
<feature type="domain" description="RPA-interacting protein central" evidence="3">
    <location>
        <begin position="91"/>
        <end position="175"/>
    </location>
</feature>
<keyword evidence="2" id="KW-0812">Transmembrane</keyword>
<evidence type="ECO:0000256" key="2">
    <source>
        <dbReference type="SAM" id="Phobius"/>
    </source>
</evidence>
<dbReference type="PANTHER" id="PTHR31742">
    <property type="entry name" value="RPA-INTERACTING PROTEIN RPAIN"/>
    <property type="match status" value="1"/>
</dbReference>
<accession>A0A388LS26</accession>
<dbReference type="EMBL" id="BFEA01000503">
    <property type="protein sequence ID" value="GBG85061.1"/>
    <property type="molecule type" value="Genomic_DNA"/>
</dbReference>
<name>A0A388LS26_CHABU</name>
<keyword evidence="2" id="KW-0472">Membrane</keyword>